<dbReference type="EnsemblPlants" id="AVESA.00010b.r2.1DG0182630.1">
    <property type="protein sequence ID" value="AVESA.00010b.r2.1DG0182630.1.CDS.1"/>
    <property type="gene ID" value="AVESA.00010b.r2.1DG0182630"/>
</dbReference>
<keyword evidence="2" id="KW-1185">Reference proteome</keyword>
<name>A0ACD5U5D8_AVESA</name>
<reference evidence="1" key="1">
    <citation type="submission" date="2021-05" db="EMBL/GenBank/DDBJ databases">
        <authorList>
            <person name="Scholz U."/>
            <person name="Mascher M."/>
            <person name="Fiebig A."/>
        </authorList>
    </citation>
    <scope>NUCLEOTIDE SEQUENCE [LARGE SCALE GENOMIC DNA]</scope>
</reference>
<dbReference type="Proteomes" id="UP001732700">
    <property type="component" value="Chromosome 1D"/>
</dbReference>
<protein>
    <submittedName>
        <fullName evidence="1">Uncharacterized protein</fullName>
    </submittedName>
</protein>
<evidence type="ECO:0000313" key="2">
    <source>
        <dbReference type="Proteomes" id="UP001732700"/>
    </source>
</evidence>
<evidence type="ECO:0000313" key="1">
    <source>
        <dbReference type="EnsemblPlants" id="AVESA.00010b.r2.1DG0182630.1.CDS.1"/>
    </source>
</evidence>
<reference evidence="1" key="2">
    <citation type="submission" date="2025-09" db="UniProtKB">
        <authorList>
            <consortium name="EnsemblPlants"/>
        </authorList>
    </citation>
    <scope>IDENTIFICATION</scope>
</reference>
<sequence>MEMNANTRSDAILATQQGLSQQIAAQTAQLHDLAEWRPSLEARLANLTEVVAELQRARSAPSATKGGLAAAHLAATASPSEGAIHGQTGHGEQHLTGGFLPVNSGSPMVPPVTGTVSFQTPMSMNPADAALVSNQLMSTLGTASPAIHFPQFTGENPNLWKTLAEQYFTMFAIHDSYWVPMSTLHFTGAAGIWLQSVQKKLAGLDWISFTSFLCTRFGRDRHQLLIRQFYAIKQLTNVADYIEHFDVLMNHLVSYSDGTHPYYFLTRFVEGLRSDIRSVVMVQQPTDLDTAYSLALLQEEVTEAEPASLPRQTEYKYIKVPARGLSVTAPVIPSSLVTRASDHRGLDGAKHSGDDKLNALRAYRRAKGLYYKCGERWGREHTCPATVQLHIVEELLALFSQEEITGSETTEMNTVEPKIVCSISVHAMTGSSLDVPGVIQLHAFIEDHEVLILIDSGSSTSFLNK</sequence>
<proteinExistence type="predicted"/>
<accession>A0ACD5U5D8</accession>
<organism evidence="1 2">
    <name type="scientific">Avena sativa</name>
    <name type="common">Oat</name>
    <dbReference type="NCBI Taxonomy" id="4498"/>
    <lineage>
        <taxon>Eukaryota</taxon>
        <taxon>Viridiplantae</taxon>
        <taxon>Streptophyta</taxon>
        <taxon>Embryophyta</taxon>
        <taxon>Tracheophyta</taxon>
        <taxon>Spermatophyta</taxon>
        <taxon>Magnoliopsida</taxon>
        <taxon>Liliopsida</taxon>
        <taxon>Poales</taxon>
        <taxon>Poaceae</taxon>
        <taxon>BOP clade</taxon>
        <taxon>Pooideae</taxon>
        <taxon>Poodae</taxon>
        <taxon>Poeae</taxon>
        <taxon>Poeae Chloroplast Group 1 (Aveneae type)</taxon>
        <taxon>Aveninae</taxon>
        <taxon>Avena</taxon>
    </lineage>
</organism>